<sequence>MNWDITNTHWRESPWRIGNFQPYDRDELDSLTLGAKPANLDRTCHLLTYHLIHGSMLSKHPRQLHCNPILKGVASLCTHVFSLIHNWLDCPLLASSSRYYTPHPILADPDSRGAAAEPNWRWLLDLDA</sequence>
<dbReference type="EMBL" id="JH717896">
    <property type="protein sequence ID" value="EWZ50103.1"/>
    <property type="molecule type" value="Genomic_DNA"/>
</dbReference>
<reference evidence="1" key="2">
    <citation type="submission" date="2012-06" db="EMBL/GenBank/DDBJ databases">
        <title>Annotation of the Genome Sequence of Fusarium oxysporum Fo47.</title>
        <authorList>
            <consortium name="The Broad Institute Genomics Platform"/>
            <person name="Ma L.-J."/>
            <person name="Corby-Kistler H."/>
            <person name="Broz K."/>
            <person name="Gale L.R."/>
            <person name="Jonkers W."/>
            <person name="O'Donnell K."/>
            <person name="Ploetz R."/>
            <person name="Steinberg C."/>
            <person name="Schwartz D.C."/>
            <person name="VanEtten H."/>
            <person name="Zhou S."/>
            <person name="Young S.K."/>
            <person name="Zeng Q."/>
            <person name="Gargeya S."/>
            <person name="Fitzgerald M."/>
            <person name="Abouelleil A."/>
            <person name="Alvarado L."/>
            <person name="Chapman S.B."/>
            <person name="Gainer-Dewar J."/>
            <person name="Goldberg J."/>
            <person name="Griggs A."/>
            <person name="Gujja S."/>
            <person name="Hansen M."/>
            <person name="Howarth C."/>
            <person name="Imamovic A."/>
            <person name="Ireland A."/>
            <person name="Larimer J."/>
            <person name="McCowan C."/>
            <person name="Murphy C."/>
            <person name="Pearson M."/>
            <person name="Poon T.W."/>
            <person name="Priest M."/>
            <person name="Roberts A."/>
            <person name="Saif S."/>
            <person name="Shea T."/>
            <person name="Sykes S."/>
            <person name="Wortman J."/>
            <person name="Nusbaum C."/>
            <person name="Birren B."/>
        </authorList>
    </citation>
    <scope>NUCLEOTIDE SEQUENCE</scope>
    <source>
        <strain evidence="1">Fo47</strain>
    </source>
</reference>
<name>W9LA92_FUSOX</name>
<dbReference type="Proteomes" id="UP000030766">
    <property type="component" value="Unassembled WGS sequence"/>
</dbReference>
<protein>
    <submittedName>
        <fullName evidence="1">Uncharacterized protein</fullName>
    </submittedName>
</protein>
<proteinExistence type="predicted"/>
<gene>
    <name evidence="1" type="ORF">FOZG_00781</name>
</gene>
<dbReference type="AlphaFoldDB" id="W9LA92"/>
<organism evidence="1">
    <name type="scientific">Fusarium oxysporum Fo47</name>
    <dbReference type="NCBI Taxonomy" id="660027"/>
    <lineage>
        <taxon>Eukaryota</taxon>
        <taxon>Fungi</taxon>
        <taxon>Dikarya</taxon>
        <taxon>Ascomycota</taxon>
        <taxon>Pezizomycotina</taxon>
        <taxon>Sordariomycetes</taxon>
        <taxon>Hypocreomycetidae</taxon>
        <taxon>Hypocreales</taxon>
        <taxon>Nectriaceae</taxon>
        <taxon>Fusarium</taxon>
        <taxon>Fusarium oxysporum species complex</taxon>
    </lineage>
</organism>
<accession>W9LA92</accession>
<reference evidence="1" key="1">
    <citation type="submission" date="2011-06" db="EMBL/GenBank/DDBJ databases">
        <title>The Genome Sequence of Fusarium oxysporum Fo47.</title>
        <authorList>
            <consortium name="The Broad Institute Genome Sequencing Platform"/>
            <person name="Ma L.-J."/>
            <person name="Gale L.R."/>
            <person name="Schwartz D.C."/>
            <person name="Zhou S."/>
            <person name="Corby-Kistler H."/>
            <person name="Young S.K."/>
            <person name="Zeng Q."/>
            <person name="Gargeya S."/>
            <person name="Fitzgerald M."/>
            <person name="Haas B."/>
            <person name="Abouelleil A."/>
            <person name="Alvarado L."/>
            <person name="Arachchi H.M."/>
            <person name="Berlin A."/>
            <person name="Brown A."/>
            <person name="Chapman S.B."/>
            <person name="Chen Z."/>
            <person name="Dunbar C."/>
            <person name="Freedman E."/>
            <person name="Gearin G."/>
            <person name="Gellesch M."/>
            <person name="Goldberg J."/>
            <person name="Griggs A."/>
            <person name="Gujja S."/>
            <person name="Heiman D."/>
            <person name="Howarth C."/>
            <person name="Larson L."/>
            <person name="Lui A."/>
            <person name="MacDonald P.J.P."/>
            <person name="Mehta T."/>
            <person name="Montmayeur A."/>
            <person name="Murphy C."/>
            <person name="Neiman D."/>
            <person name="Pearson M."/>
            <person name="Priest M."/>
            <person name="Roberts A."/>
            <person name="Saif S."/>
            <person name="Shea T."/>
            <person name="Shenoy N."/>
            <person name="Sisk P."/>
            <person name="Stolte C."/>
            <person name="Sykes S."/>
            <person name="Wortman J."/>
            <person name="Nusbaum C."/>
            <person name="Birren B."/>
        </authorList>
    </citation>
    <scope>NUCLEOTIDE SEQUENCE [LARGE SCALE GENOMIC DNA]</scope>
    <source>
        <strain evidence="1">Fo47</strain>
    </source>
</reference>
<evidence type="ECO:0000313" key="1">
    <source>
        <dbReference type="EMBL" id="EWZ50103.1"/>
    </source>
</evidence>
<dbReference type="VEuPathDB" id="FungiDB:FOZG_00781"/>
<dbReference type="HOGENOM" id="CLU_1959677_0_0_1"/>